<evidence type="ECO:0000259" key="1">
    <source>
        <dbReference type="Pfam" id="PF13460"/>
    </source>
</evidence>
<dbReference type="PANTHER" id="PTHR43355:SF7">
    <property type="entry name" value="NAD(P)-BINDING DOMAIN-CONTAINING PROTEIN"/>
    <property type="match status" value="1"/>
</dbReference>
<protein>
    <recommendedName>
        <fullName evidence="1">NAD(P)-binding domain-containing protein</fullName>
    </recommendedName>
</protein>
<dbReference type="InterPro" id="IPR051606">
    <property type="entry name" value="Polyketide_Oxido-like"/>
</dbReference>
<dbReference type="Gene3D" id="3.40.50.720">
    <property type="entry name" value="NAD(P)-binding Rossmann-like Domain"/>
    <property type="match status" value="1"/>
</dbReference>
<organism evidence="2 3">
    <name type="scientific">Penicillium frequentans</name>
    <dbReference type="NCBI Taxonomy" id="3151616"/>
    <lineage>
        <taxon>Eukaryota</taxon>
        <taxon>Fungi</taxon>
        <taxon>Dikarya</taxon>
        <taxon>Ascomycota</taxon>
        <taxon>Pezizomycotina</taxon>
        <taxon>Eurotiomycetes</taxon>
        <taxon>Eurotiomycetidae</taxon>
        <taxon>Eurotiales</taxon>
        <taxon>Aspergillaceae</taxon>
        <taxon>Penicillium</taxon>
    </lineage>
</organism>
<sequence length="252" mass="27059">MKVLVLGSTGRLGSRVLSALLARGHSVVAFARDSSKLPPSIISQLLAVELGDATKSADITAAGNKHQCDAIVNTAGYAAMAPWGKSDLPSIVDAVIAAALEIGQGRETPLRMWFLGGLGLLDLPNTNYKIVDYLRMFPQHRHTWAKLQALPPSGIKWSVLCPGVMYPMSETTYPLPNKASANNLTVASTSPPEWSSKLLGTPLIGGYLNVLSQVSSYKTALEDNADFIAQDLLEGAESPWIYQKVGTKNKRQ</sequence>
<gene>
    <name evidence="2" type="ORF">N7494_005982</name>
</gene>
<dbReference type="AlphaFoldDB" id="A0AAD6CVF3"/>
<dbReference type="GO" id="GO:0016646">
    <property type="term" value="F:oxidoreductase activity, acting on the CH-NH group of donors, NAD or NADP as acceptor"/>
    <property type="evidence" value="ECO:0007669"/>
    <property type="project" value="TreeGrafter"/>
</dbReference>
<name>A0AAD6CVF3_9EURO</name>
<dbReference type="Proteomes" id="UP001220324">
    <property type="component" value="Unassembled WGS sequence"/>
</dbReference>
<reference evidence="2 3" key="1">
    <citation type="journal article" date="2023" name="IMA Fungus">
        <title>Comparative genomic study of the Penicillium genus elucidates a diverse pangenome and 15 lateral gene transfer events.</title>
        <authorList>
            <person name="Petersen C."/>
            <person name="Sorensen T."/>
            <person name="Nielsen M.R."/>
            <person name="Sondergaard T.E."/>
            <person name="Sorensen J.L."/>
            <person name="Fitzpatrick D.A."/>
            <person name="Frisvad J.C."/>
            <person name="Nielsen K.L."/>
        </authorList>
    </citation>
    <scope>NUCLEOTIDE SEQUENCE [LARGE SCALE GENOMIC DNA]</scope>
    <source>
        <strain evidence="2 3">IBT 35679</strain>
    </source>
</reference>
<dbReference type="InterPro" id="IPR016040">
    <property type="entry name" value="NAD(P)-bd_dom"/>
</dbReference>
<proteinExistence type="predicted"/>
<comment type="caution">
    <text evidence="2">The sequence shown here is derived from an EMBL/GenBank/DDBJ whole genome shotgun (WGS) entry which is preliminary data.</text>
</comment>
<dbReference type="SUPFAM" id="SSF51735">
    <property type="entry name" value="NAD(P)-binding Rossmann-fold domains"/>
    <property type="match status" value="1"/>
</dbReference>
<accession>A0AAD6CVF3</accession>
<dbReference type="EMBL" id="JAQIZZ010000005">
    <property type="protein sequence ID" value="KAJ5540906.1"/>
    <property type="molecule type" value="Genomic_DNA"/>
</dbReference>
<evidence type="ECO:0000313" key="2">
    <source>
        <dbReference type="EMBL" id="KAJ5540906.1"/>
    </source>
</evidence>
<dbReference type="InterPro" id="IPR036291">
    <property type="entry name" value="NAD(P)-bd_dom_sf"/>
</dbReference>
<evidence type="ECO:0000313" key="3">
    <source>
        <dbReference type="Proteomes" id="UP001220324"/>
    </source>
</evidence>
<feature type="domain" description="NAD(P)-binding" evidence="1">
    <location>
        <begin position="7"/>
        <end position="178"/>
    </location>
</feature>
<dbReference type="Pfam" id="PF13460">
    <property type="entry name" value="NAD_binding_10"/>
    <property type="match status" value="1"/>
</dbReference>
<dbReference type="PANTHER" id="PTHR43355">
    <property type="entry name" value="FLAVIN REDUCTASE (NADPH)"/>
    <property type="match status" value="1"/>
</dbReference>
<keyword evidence="3" id="KW-1185">Reference proteome</keyword>